<feature type="transmembrane region" description="Helical" evidence="1">
    <location>
        <begin position="20"/>
        <end position="37"/>
    </location>
</feature>
<keyword evidence="3" id="KW-1185">Reference proteome</keyword>
<reference evidence="2 3" key="2">
    <citation type="submission" date="2019-08" db="EMBL/GenBank/DDBJ databases">
        <title>Jejuicoccus antrihumi gen. nov., sp. nov., a new member of the family Dermacoccaceae isolated from a cave.</title>
        <authorList>
            <person name="Schumann P."/>
            <person name="Kim I.S."/>
        </authorList>
    </citation>
    <scope>NUCLEOTIDE SEQUENCE [LARGE SCALE GENOMIC DNA]</scope>
    <source>
        <strain evidence="2 3">C5-26</strain>
    </source>
</reference>
<protein>
    <recommendedName>
        <fullName evidence="4">DUF4131 domain-containing protein</fullName>
    </recommendedName>
</protein>
<dbReference type="OrthoDB" id="7177610at2"/>
<feature type="transmembrane region" description="Helical" evidence="1">
    <location>
        <begin position="43"/>
        <end position="61"/>
    </location>
</feature>
<evidence type="ECO:0000313" key="2">
    <source>
        <dbReference type="EMBL" id="TWP37580.1"/>
    </source>
</evidence>
<reference evidence="2 3" key="1">
    <citation type="submission" date="2019-05" db="EMBL/GenBank/DDBJ databases">
        <authorList>
            <person name="Lee S.D."/>
        </authorList>
    </citation>
    <scope>NUCLEOTIDE SEQUENCE [LARGE SCALE GENOMIC DNA]</scope>
    <source>
        <strain evidence="2 3">C5-26</strain>
    </source>
</reference>
<comment type="caution">
    <text evidence="2">The sequence shown here is derived from an EMBL/GenBank/DDBJ whole genome shotgun (WGS) entry which is preliminary data.</text>
</comment>
<feature type="transmembrane region" description="Helical" evidence="1">
    <location>
        <begin position="73"/>
        <end position="99"/>
    </location>
</feature>
<evidence type="ECO:0000313" key="3">
    <source>
        <dbReference type="Proteomes" id="UP000320244"/>
    </source>
</evidence>
<keyword evidence="1" id="KW-0472">Membrane</keyword>
<gene>
    <name evidence="2" type="ORF">FGL98_05010</name>
</gene>
<proteinExistence type="predicted"/>
<dbReference type="Proteomes" id="UP000320244">
    <property type="component" value="Unassembled WGS sequence"/>
</dbReference>
<sequence>MGRATDATPPVAPSGLDLRLLVAASATWVAVLCALGWPPGLILVLAVGFAVLATVAVVVSVHRRWDRSTHPRLHRAAPVVGLAAICCTLGLVATAGHLLTREAGTVQSLAQAHATVRVQAVVVSDPRALGSQGRFGEDLVITRVSVRMVEGRGQVSTPHTPVLVMGDASWLRVHWHERVTFAGRLSPAEPGDDVEALINPRGEPHVVGRPGALTRGIEDLRGSFRASHRTFHLIRAASFRVWWSVTPAGCQRSSRTTCGRPDCRTSRPSVGATSPLSCSPYSASPVGCASRTVGACRLPWRQLSSL</sequence>
<accession>A0A563E4W9</accession>
<dbReference type="AlphaFoldDB" id="A0A563E4W9"/>
<organism evidence="2 3">
    <name type="scientific">Leekyejoonella antrihumi</name>
    <dbReference type="NCBI Taxonomy" id="1660198"/>
    <lineage>
        <taxon>Bacteria</taxon>
        <taxon>Bacillati</taxon>
        <taxon>Actinomycetota</taxon>
        <taxon>Actinomycetes</taxon>
        <taxon>Micrococcales</taxon>
        <taxon>Dermacoccaceae</taxon>
        <taxon>Leekyejoonella</taxon>
    </lineage>
</organism>
<name>A0A563E4W9_9MICO</name>
<dbReference type="EMBL" id="VCQV01000005">
    <property type="protein sequence ID" value="TWP37580.1"/>
    <property type="molecule type" value="Genomic_DNA"/>
</dbReference>
<keyword evidence="1" id="KW-1133">Transmembrane helix</keyword>
<evidence type="ECO:0008006" key="4">
    <source>
        <dbReference type="Google" id="ProtNLM"/>
    </source>
</evidence>
<keyword evidence="1" id="KW-0812">Transmembrane</keyword>
<evidence type="ECO:0000256" key="1">
    <source>
        <dbReference type="SAM" id="Phobius"/>
    </source>
</evidence>